<evidence type="ECO:0000259" key="2">
    <source>
        <dbReference type="Pfam" id="PF07331"/>
    </source>
</evidence>
<feature type="transmembrane region" description="Helical" evidence="1">
    <location>
        <begin position="83"/>
        <end position="116"/>
    </location>
</feature>
<dbReference type="RefSeq" id="WP_169559843.1">
    <property type="nucleotide sequence ID" value="NZ_BSNF01000001.1"/>
</dbReference>
<feature type="transmembrane region" description="Helical" evidence="1">
    <location>
        <begin position="122"/>
        <end position="147"/>
    </location>
</feature>
<feature type="domain" description="DUF1468" evidence="2">
    <location>
        <begin position="10"/>
        <end position="147"/>
    </location>
</feature>
<keyword evidence="1" id="KW-0472">Membrane</keyword>
<feature type="transmembrane region" description="Helical" evidence="1">
    <location>
        <begin position="34"/>
        <end position="52"/>
    </location>
</feature>
<gene>
    <name evidence="3" type="ORF">GCM10007924_11020</name>
</gene>
<organism evidence="3 4">
    <name type="scientific">Sneathiella chinensis</name>
    <dbReference type="NCBI Taxonomy" id="349750"/>
    <lineage>
        <taxon>Bacteria</taxon>
        <taxon>Pseudomonadati</taxon>
        <taxon>Pseudomonadota</taxon>
        <taxon>Alphaproteobacteria</taxon>
        <taxon>Sneathiellales</taxon>
        <taxon>Sneathiellaceae</taxon>
        <taxon>Sneathiella</taxon>
    </lineage>
</organism>
<comment type="caution">
    <text evidence="3">The sequence shown here is derived from an EMBL/GenBank/DDBJ whole genome shotgun (WGS) entry which is preliminary data.</text>
</comment>
<reference evidence="3" key="1">
    <citation type="journal article" date="2014" name="Int. J. Syst. Evol. Microbiol.">
        <title>Complete genome of a new Firmicutes species belonging to the dominant human colonic microbiota ('Ruminococcus bicirculans') reveals two chromosomes and a selective capacity to utilize plant glucans.</title>
        <authorList>
            <consortium name="NISC Comparative Sequencing Program"/>
            <person name="Wegmann U."/>
            <person name="Louis P."/>
            <person name="Goesmann A."/>
            <person name="Henrissat B."/>
            <person name="Duncan S.H."/>
            <person name="Flint H.J."/>
        </authorList>
    </citation>
    <scope>NUCLEOTIDE SEQUENCE</scope>
    <source>
        <strain evidence="3">NBRC 103408</strain>
    </source>
</reference>
<dbReference type="Pfam" id="PF07331">
    <property type="entry name" value="TctB"/>
    <property type="match status" value="1"/>
</dbReference>
<evidence type="ECO:0000313" key="4">
    <source>
        <dbReference type="Proteomes" id="UP001161409"/>
    </source>
</evidence>
<keyword evidence="1" id="KW-0812">Transmembrane</keyword>
<keyword evidence="1" id="KW-1133">Transmembrane helix</keyword>
<accession>A0ABQ5U2H7</accession>
<dbReference type="Proteomes" id="UP001161409">
    <property type="component" value="Unassembled WGS sequence"/>
</dbReference>
<protein>
    <recommendedName>
        <fullName evidence="2">DUF1468 domain-containing protein</fullName>
    </recommendedName>
</protein>
<keyword evidence="4" id="KW-1185">Reference proteome</keyword>
<dbReference type="EMBL" id="BSNF01000001">
    <property type="protein sequence ID" value="GLQ05881.1"/>
    <property type="molecule type" value="Genomic_DNA"/>
</dbReference>
<name>A0ABQ5U2H7_9PROT</name>
<proteinExistence type="predicted"/>
<dbReference type="InterPro" id="IPR009936">
    <property type="entry name" value="DUF1468"/>
</dbReference>
<reference evidence="3" key="2">
    <citation type="submission" date="2023-01" db="EMBL/GenBank/DDBJ databases">
        <title>Draft genome sequence of Sneathiella chinensis strain NBRC 103408.</title>
        <authorList>
            <person name="Sun Q."/>
            <person name="Mori K."/>
        </authorList>
    </citation>
    <scope>NUCLEOTIDE SEQUENCE</scope>
    <source>
        <strain evidence="3">NBRC 103408</strain>
    </source>
</reference>
<evidence type="ECO:0000256" key="1">
    <source>
        <dbReference type="SAM" id="Phobius"/>
    </source>
</evidence>
<sequence length="155" mass="16993">MRQISLDRAFALLVVVVALASGLAAFGYSVESSYFPRLLSAFLVVVAGMLLFRLARTKADAGTEDDEARALEREEQKEQIRSALLVFGAIAAYIGAIHIVNYEIATVLFVSIFIRYLGYRNLLVTGIAAVALTALLYGVFFEFLAVARPESLFFS</sequence>
<evidence type="ECO:0000313" key="3">
    <source>
        <dbReference type="EMBL" id="GLQ05881.1"/>
    </source>
</evidence>